<keyword evidence="3" id="KW-1185">Reference proteome</keyword>
<dbReference type="EMBL" id="BAAATR010000011">
    <property type="protein sequence ID" value="GAA2246265.1"/>
    <property type="molecule type" value="Genomic_DNA"/>
</dbReference>
<name>A0ABN3E179_9ACTN</name>
<feature type="compositionally biased region" description="Basic residues" evidence="1">
    <location>
        <begin position="1"/>
        <end position="19"/>
    </location>
</feature>
<organism evidence="2 3">
    <name type="scientific">Kitasatospora cystarginea</name>
    <dbReference type="NCBI Taxonomy" id="58350"/>
    <lineage>
        <taxon>Bacteria</taxon>
        <taxon>Bacillati</taxon>
        <taxon>Actinomycetota</taxon>
        <taxon>Actinomycetes</taxon>
        <taxon>Kitasatosporales</taxon>
        <taxon>Streptomycetaceae</taxon>
        <taxon>Kitasatospora</taxon>
    </lineage>
</organism>
<proteinExistence type="predicted"/>
<evidence type="ECO:0000313" key="2">
    <source>
        <dbReference type="EMBL" id="GAA2246265.1"/>
    </source>
</evidence>
<evidence type="ECO:0000256" key="1">
    <source>
        <dbReference type="SAM" id="MobiDB-lite"/>
    </source>
</evidence>
<evidence type="ECO:0000313" key="3">
    <source>
        <dbReference type="Proteomes" id="UP001500305"/>
    </source>
</evidence>
<sequence length="93" mass="10000">MQEARRRRLGSGNHARHRRANDGPMKGTITLSMMPAPHDLSTLQSLTWPTMMIVIVVLIRVPAQSLPTACQATIGLISQLWGRAAAANANSAG</sequence>
<reference evidence="2 3" key="1">
    <citation type="journal article" date="2019" name="Int. J. Syst. Evol. Microbiol.">
        <title>The Global Catalogue of Microorganisms (GCM) 10K type strain sequencing project: providing services to taxonomists for standard genome sequencing and annotation.</title>
        <authorList>
            <consortium name="The Broad Institute Genomics Platform"/>
            <consortium name="The Broad Institute Genome Sequencing Center for Infectious Disease"/>
            <person name="Wu L."/>
            <person name="Ma J."/>
        </authorList>
    </citation>
    <scope>NUCLEOTIDE SEQUENCE [LARGE SCALE GENOMIC DNA]</scope>
    <source>
        <strain evidence="2 3">JCM 7356</strain>
    </source>
</reference>
<protein>
    <submittedName>
        <fullName evidence="2">Uncharacterized protein</fullName>
    </submittedName>
</protein>
<gene>
    <name evidence="2" type="ORF">GCM10010430_30340</name>
</gene>
<accession>A0ABN3E179</accession>
<comment type="caution">
    <text evidence="2">The sequence shown here is derived from an EMBL/GenBank/DDBJ whole genome shotgun (WGS) entry which is preliminary data.</text>
</comment>
<dbReference type="Proteomes" id="UP001500305">
    <property type="component" value="Unassembled WGS sequence"/>
</dbReference>
<feature type="region of interest" description="Disordered" evidence="1">
    <location>
        <begin position="1"/>
        <end position="29"/>
    </location>
</feature>